<evidence type="ECO:0000313" key="2">
    <source>
        <dbReference type="EMBL" id="MDY3559880.1"/>
    </source>
</evidence>
<name>A0ABU5EXL6_9BACT</name>
<accession>A0ABU5EXL6</accession>
<proteinExistence type="predicted"/>
<reference evidence="3" key="1">
    <citation type="journal article" date="2023" name="Mar. Drugs">
        <title>Gemmata algarum, a Novel Planctomycete Isolated from an Algal Mat, Displays Antimicrobial Activity.</title>
        <authorList>
            <person name="Kumar G."/>
            <person name="Kallscheuer N."/>
            <person name="Kashif M."/>
            <person name="Ahamad S."/>
            <person name="Jagadeeshwari U."/>
            <person name="Pannikurungottu S."/>
            <person name="Haufschild T."/>
            <person name="Kabuu M."/>
            <person name="Sasikala C."/>
            <person name="Jogler C."/>
            <person name="Ramana C."/>
        </authorList>
    </citation>
    <scope>NUCLEOTIDE SEQUENCE [LARGE SCALE GENOMIC DNA]</scope>
    <source>
        <strain evidence="3">JC673</strain>
    </source>
</reference>
<dbReference type="EMBL" id="JAXBLV010000148">
    <property type="protein sequence ID" value="MDY3559880.1"/>
    <property type="molecule type" value="Genomic_DNA"/>
</dbReference>
<evidence type="ECO:0000313" key="3">
    <source>
        <dbReference type="Proteomes" id="UP001272242"/>
    </source>
</evidence>
<evidence type="ECO:0008006" key="4">
    <source>
        <dbReference type="Google" id="ProtNLM"/>
    </source>
</evidence>
<dbReference type="Proteomes" id="UP001272242">
    <property type="component" value="Unassembled WGS sequence"/>
</dbReference>
<sequence length="88" mass="9331">KSPYDIYPVPDPTAPGRTVASVRGRTFQLAPPPPYTTKCSPRMPQTGHTTGMPVLLGDGAVRVLAKPIDEALFWGAVTPSGGEVLADW</sequence>
<organism evidence="2 3">
    <name type="scientific">Gemmata algarum</name>
    <dbReference type="NCBI Taxonomy" id="2975278"/>
    <lineage>
        <taxon>Bacteria</taxon>
        <taxon>Pseudomonadati</taxon>
        <taxon>Planctomycetota</taxon>
        <taxon>Planctomycetia</taxon>
        <taxon>Gemmatales</taxon>
        <taxon>Gemmataceae</taxon>
        <taxon>Gemmata</taxon>
    </lineage>
</organism>
<evidence type="ECO:0000256" key="1">
    <source>
        <dbReference type="SAM" id="MobiDB-lite"/>
    </source>
</evidence>
<feature type="region of interest" description="Disordered" evidence="1">
    <location>
        <begin position="30"/>
        <end position="49"/>
    </location>
</feature>
<keyword evidence="3" id="KW-1185">Reference proteome</keyword>
<feature type="non-terminal residue" evidence="2">
    <location>
        <position position="1"/>
    </location>
</feature>
<gene>
    <name evidence="2" type="ORF">R5W23_001052</name>
</gene>
<protein>
    <recommendedName>
        <fullName evidence="4">DUF1559 domain-containing protein</fullName>
    </recommendedName>
</protein>
<comment type="caution">
    <text evidence="2">The sequence shown here is derived from an EMBL/GenBank/DDBJ whole genome shotgun (WGS) entry which is preliminary data.</text>
</comment>